<organism evidence="1 2">
    <name type="scientific">Polyplax serrata</name>
    <name type="common">Common mouse louse</name>
    <dbReference type="NCBI Taxonomy" id="468196"/>
    <lineage>
        <taxon>Eukaryota</taxon>
        <taxon>Metazoa</taxon>
        <taxon>Ecdysozoa</taxon>
        <taxon>Arthropoda</taxon>
        <taxon>Hexapoda</taxon>
        <taxon>Insecta</taxon>
        <taxon>Pterygota</taxon>
        <taxon>Neoptera</taxon>
        <taxon>Paraneoptera</taxon>
        <taxon>Psocodea</taxon>
        <taxon>Troctomorpha</taxon>
        <taxon>Phthiraptera</taxon>
        <taxon>Anoplura</taxon>
        <taxon>Polyplacidae</taxon>
        <taxon>Polyplax</taxon>
    </lineage>
</organism>
<dbReference type="Proteomes" id="UP001359485">
    <property type="component" value="Unassembled WGS sequence"/>
</dbReference>
<protein>
    <submittedName>
        <fullName evidence="1">Uncharacterized protein</fullName>
    </submittedName>
</protein>
<comment type="caution">
    <text evidence="1">The sequence shown here is derived from an EMBL/GenBank/DDBJ whole genome shotgun (WGS) entry which is preliminary data.</text>
</comment>
<sequence length="143" mass="16429">MKRLIMTMKETSTEYEQIKLVLRQIAQVPVPDDSTRRNLPKMLLSAARQVPFALPRADVPELRRLPRWHRLKQTGTYVTATFGPPTSDVFPVPCEPSQTRAAATSHWISCLLYLTPAEAGVSLPLIRQKITVLKQWKRHKMER</sequence>
<dbReference type="EMBL" id="JAWJWF010000003">
    <property type="protein sequence ID" value="KAK6635030.1"/>
    <property type="molecule type" value="Genomic_DNA"/>
</dbReference>
<evidence type="ECO:0000313" key="2">
    <source>
        <dbReference type="Proteomes" id="UP001359485"/>
    </source>
</evidence>
<proteinExistence type="predicted"/>
<keyword evidence="2" id="KW-1185">Reference proteome</keyword>
<name>A0ABR1B502_POLSC</name>
<gene>
    <name evidence="1" type="ORF">RUM44_000279</name>
</gene>
<accession>A0ABR1B502</accession>
<evidence type="ECO:0000313" key="1">
    <source>
        <dbReference type="EMBL" id="KAK6635030.1"/>
    </source>
</evidence>
<reference evidence="1 2" key="1">
    <citation type="submission" date="2023-09" db="EMBL/GenBank/DDBJ databases">
        <title>Genomes of two closely related lineages of the louse Polyplax serrata with different host specificities.</title>
        <authorList>
            <person name="Martinu J."/>
            <person name="Tarabai H."/>
            <person name="Stefka J."/>
            <person name="Hypsa V."/>
        </authorList>
    </citation>
    <scope>NUCLEOTIDE SEQUENCE [LARGE SCALE GENOMIC DNA]</scope>
    <source>
        <strain evidence="1">98ZLc_SE</strain>
    </source>
</reference>